<protein>
    <submittedName>
        <fullName evidence="1">Uncharacterized protein</fullName>
    </submittedName>
</protein>
<sequence length="118" mass="13503">MSSTNTEDSTFNILDVARRLRNAELNLSDLEINDSQALIHKLFICLAMTKEKLDLKDSEYRNAASAKIQHYNDFTNNEREQGTEREQFQPPTTVNGQKGQLSLLLILLIHPHQHLVLS</sequence>
<name>F4Q694_CACFS</name>
<evidence type="ECO:0000313" key="2">
    <source>
        <dbReference type="Proteomes" id="UP000007797"/>
    </source>
</evidence>
<dbReference type="Proteomes" id="UP000007797">
    <property type="component" value="Unassembled WGS sequence"/>
</dbReference>
<evidence type="ECO:0000313" key="1">
    <source>
        <dbReference type="EMBL" id="EGG17468.1"/>
    </source>
</evidence>
<accession>F4Q694</accession>
<dbReference type="GeneID" id="14869833"/>
<gene>
    <name evidence="1" type="ORF">DFA_08463</name>
</gene>
<dbReference type="AlphaFoldDB" id="F4Q694"/>
<keyword evidence="2" id="KW-1185">Reference proteome</keyword>
<dbReference type="EMBL" id="GL883021">
    <property type="protein sequence ID" value="EGG17468.1"/>
    <property type="molecule type" value="Genomic_DNA"/>
</dbReference>
<reference evidence="2" key="1">
    <citation type="journal article" date="2011" name="Genome Res.">
        <title>Phylogeny-wide analysis of social amoeba genomes highlights ancient origins for complex intercellular communication.</title>
        <authorList>
            <person name="Heidel A.J."/>
            <person name="Lawal H.M."/>
            <person name="Felder M."/>
            <person name="Schilde C."/>
            <person name="Helps N.R."/>
            <person name="Tunggal B."/>
            <person name="Rivero F."/>
            <person name="John U."/>
            <person name="Schleicher M."/>
            <person name="Eichinger L."/>
            <person name="Platzer M."/>
            <person name="Noegel A.A."/>
            <person name="Schaap P."/>
            <person name="Gloeckner G."/>
        </authorList>
    </citation>
    <scope>NUCLEOTIDE SEQUENCE [LARGE SCALE GENOMIC DNA]</scope>
    <source>
        <strain evidence="2">SH3</strain>
    </source>
</reference>
<dbReference type="KEGG" id="dfa:DFA_08463"/>
<dbReference type="RefSeq" id="XP_004355952.1">
    <property type="nucleotide sequence ID" value="XM_004355899.1"/>
</dbReference>
<organism evidence="1 2">
    <name type="scientific">Cavenderia fasciculata</name>
    <name type="common">Slime mold</name>
    <name type="synonym">Dictyostelium fasciculatum</name>
    <dbReference type="NCBI Taxonomy" id="261658"/>
    <lineage>
        <taxon>Eukaryota</taxon>
        <taxon>Amoebozoa</taxon>
        <taxon>Evosea</taxon>
        <taxon>Eumycetozoa</taxon>
        <taxon>Dictyostelia</taxon>
        <taxon>Acytosteliales</taxon>
        <taxon>Cavenderiaceae</taxon>
        <taxon>Cavenderia</taxon>
    </lineage>
</organism>
<proteinExistence type="predicted"/>